<evidence type="ECO:0000256" key="1">
    <source>
        <dbReference type="SAM" id="Phobius"/>
    </source>
</evidence>
<accession>A0AAE9KJ40</accession>
<organism evidence="3 5">
    <name type="scientific">Uruburuella suis</name>
    <dbReference type="NCBI Taxonomy" id="252130"/>
    <lineage>
        <taxon>Bacteria</taxon>
        <taxon>Pseudomonadati</taxon>
        <taxon>Pseudomonadota</taxon>
        <taxon>Betaproteobacteria</taxon>
        <taxon>Neisseriales</taxon>
        <taxon>Neisseriaceae</taxon>
        <taxon>Uruburuella</taxon>
    </lineage>
</organism>
<dbReference type="Proteomes" id="UP000829756">
    <property type="component" value="Chromosome"/>
</dbReference>
<dbReference type="AlphaFoldDB" id="A0AAE9KJ40"/>
<dbReference type="EMBL" id="CP091507">
    <property type="protein sequence ID" value="UOO80462.1"/>
    <property type="molecule type" value="Genomic_DNA"/>
</dbReference>
<evidence type="ECO:0000313" key="3">
    <source>
        <dbReference type="EMBL" id="UOO80462.1"/>
    </source>
</evidence>
<proteinExistence type="predicted"/>
<reference evidence="2 4" key="1">
    <citation type="submission" date="2019-03" db="EMBL/GenBank/DDBJ databases">
        <title>Genomic Encyclopedia of Type Strains, Phase IV (KMG-IV): sequencing the most valuable type-strain genomes for metagenomic binning, comparative biology and taxonomic classification.</title>
        <authorList>
            <person name="Goeker M."/>
        </authorList>
    </citation>
    <scope>NUCLEOTIDE SEQUENCE [LARGE SCALE GENOMIC DNA]</scope>
    <source>
        <strain evidence="2 4">DSM 17474</strain>
    </source>
</reference>
<reference evidence="3" key="2">
    <citation type="submission" date="2021-12" db="EMBL/GenBank/DDBJ databases">
        <authorList>
            <person name="Veyrier F.J."/>
        </authorList>
    </citation>
    <scope>NUCLEOTIDE SEQUENCE</scope>
    <source>
        <strain evidence="3">1258/02</strain>
    </source>
</reference>
<keyword evidence="1" id="KW-0472">Membrane</keyword>
<dbReference type="Pfam" id="PF07963">
    <property type="entry name" value="N_methyl"/>
    <property type="match status" value="1"/>
</dbReference>
<evidence type="ECO:0000313" key="2">
    <source>
        <dbReference type="EMBL" id="TCP10158.1"/>
    </source>
</evidence>
<dbReference type="RefSeq" id="WP_132952366.1">
    <property type="nucleotide sequence ID" value="NZ_CP091507.1"/>
</dbReference>
<keyword evidence="4" id="KW-1185">Reference proteome</keyword>
<keyword evidence="1" id="KW-1133">Transmembrane helix</keyword>
<evidence type="ECO:0000313" key="5">
    <source>
        <dbReference type="Proteomes" id="UP000829756"/>
    </source>
</evidence>
<dbReference type="Proteomes" id="UP000294721">
    <property type="component" value="Unassembled WGS sequence"/>
</dbReference>
<gene>
    <name evidence="2" type="ORF">EV680_10255</name>
    <name evidence="3" type="ORF">LVJ78_05560</name>
</gene>
<keyword evidence="1" id="KW-0812">Transmembrane</keyword>
<name>A0AAE9KJ40_9NEIS</name>
<dbReference type="KEGG" id="usu:LVJ78_05560"/>
<protein>
    <submittedName>
        <fullName evidence="3">Prepilin-type N-terminal cleavage/methylation domain-containing protein</fullName>
    </submittedName>
    <submittedName>
        <fullName evidence="2">Type IV pilus assembly protein PilW</fullName>
    </submittedName>
</protein>
<dbReference type="InterPro" id="IPR012902">
    <property type="entry name" value="N_methyl_site"/>
</dbReference>
<reference evidence="3" key="3">
    <citation type="journal article" date="2022" name="Res Sq">
        <title>Evolution of multicellular longitudinally dividing oral cavity symbionts (Neisseriaceae).</title>
        <authorList>
            <person name="Nyongesa S."/>
            <person name="Weber P."/>
            <person name="Bernet E."/>
            <person name="Pullido F."/>
            <person name="Nieckarz M."/>
            <person name="Delaby M."/>
            <person name="Nieves C."/>
            <person name="Viehboeck T."/>
            <person name="Krause N."/>
            <person name="Rivera-Millot A."/>
            <person name="Nakamura A."/>
            <person name="Vischer N."/>
            <person name="VanNieuwenhze M."/>
            <person name="Brun Y."/>
            <person name="Cava F."/>
            <person name="Bulgheresi S."/>
            <person name="Veyrier F."/>
        </authorList>
    </citation>
    <scope>NUCLEOTIDE SEQUENCE</scope>
    <source>
        <strain evidence="3">1258/02</strain>
    </source>
</reference>
<feature type="transmembrane region" description="Helical" evidence="1">
    <location>
        <begin position="21"/>
        <end position="42"/>
    </location>
</feature>
<dbReference type="PROSITE" id="PS00409">
    <property type="entry name" value="PROKAR_NTER_METHYL"/>
    <property type="match status" value="1"/>
</dbReference>
<sequence>MNRSQQKYSKKHSAGFSLIEFLVASVLSMIVLIAIGSGYFAARKINDVALGRLGVQQDMRNAANLIVRDARMAGSFGCFNMANKEPATVGSDGSASSNTPRNLIAAGQTTGLVPVKSFAGSTFNVTGFTASGDALVFQYGIGSASITGNNNGTMTMQMPADDPLQNISSKMPLVVSSCNVIDRPTSFTATRSGTGVTINNINPALNTGHVVAEMSILRYAVNAYVIGTTTAGEQGLYRIQLGDDNNWQSPQLLLPGITAMNISYGYVNNCAPSGAAASDVSRETFTFTNALDDKQNPPTPALIRITLNGNTLAAQGKDMESAASRTDAGNVYVYNIEATLRGGNTCADRSI</sequence>
<dbReference type="EMBL" id="SLXE01000002">
    <property type="protein sequence ID" value="TCP10158.1"/>
    <property type="molecule type" value="Genomic_DNA"/>
</dbReference>
<evidence type="ECO:0000313" key="4">
    <source>
        <dbReference type="Proteomes" id="UP000294721"/>
    </source>
</evidence>